<evidence type="ECO:0000313" key="3">
    <source>
        <dbReference type="Proteomes" id="UP000034601"/>
    </source>
</evidence>
<sequence length="240" mass="27340">MTRINQKGPKNRETKRRTSQSFSKTSRPKTDSTPNKKSFLSKIKQSPSALLNYRPSKGAYLLLLAIGLVLLASYKKEWFIAATVNNTPVSNLELQQRLNKQYREQVLTQMINEKILLNEAGKKGVTISNKELDNKVAEVETKVGGSKMLDSLLSSQGQNRDSFRQQLKFQLIIEKIYDGEATVSAQEVEKFITENKDRLQATDSAGQQKEAQDLLKQEKLSQIFAEKFQQLKQQAKIRIF</sequence>
<dbReference type="EMBL" id="LCAB01000005">
    <property type="protein sequence ID" value="KKR83437.1"/>
    <property type="molecule type" value="Genomic_DNA"/>
</dbReference>
<dbReference type="InterPro" id="IPR027304">
    <property type="entry name" value="Trigger_fact/SurA_dom_sf"/>
</dbReference>
<proteinExistence type="predicted"/>
<dbReference type="SUPFAM" id="SSF109998">
    <property type="entry name" value="Triger factor/SurA peptide-binding domain-like"/>
    <property type="match status" value="1"/>
</dbReference>
<name>A0A0G0X721_9BACT</name>
<dbReference type="Proteomes" id="UP000034601">
    <property type="component" value="Unassembled WGS sequence"/>
</dbReference>
<dbReference type="Pfam" id="PF13624">
    <property type="entry name" value="SurA_N_3"/>
    <property type="match status" value="1"/>
</dbReference>
<gene>
    <name evidence="2" type="ORF">UU29_C0005G0018</name>
</gene>
<accession>A0A0G0X721</accession>
<dbReference type="PANTHER" id="PTHR47245">
    <property type="entry name" value="PEPTIDYLPROLYL ISOMERASE"/>
    <property type="match status" value="1"/>
</dbReference>
<evidence type="ECO:0000313" key="2">
    <source>
        <dbReference type="EMBL" id="KKR83437.1"/>
    </source>
</evidence>
<dbReference type="AlphaFoldDB" id="A0A0G0X721"/>
<evidence type="ECO:0000256" key="1">
    <source>
        <dbReference type="SAM" id="MobiDB-lite"/>
    </source>
</evidence>
<dbReference type="PANTHER" id="PTHR47245:SF2">
    <property type="entry name" value="PEPTIDYL-PROLYL CIS-TRANS ISOMERASE HP_0175-RELATED"/>
    <property type="match status" value="1"/>
</dbReference>
<comment type="caution">
    <text evidence="2">The sequence shown here is derived from an EMBL/GenBank/DDBJ whole genome shotgun (WGS) entry which is preliminary data.</text>
</comment>
<protein>
    <submittedName>
        <fullName evidence="2">Foldase protein PrsA</fullName>
    </submittedName>
</protein>
<feature type="compositionally biased region" description="Polar residues" evidence="1">
    <location>
        <begin position="19"/>
        <end position="39"/>
    </location>
</feature>
<organism evidence="2 3">
    <name type="scientific">Candidatus Daviesbacteria bacterium GW2011_GWA2_40_9</name>
    <dbReference type="NCBI Taxonomy" id="1618424"/>
    <lineage>
        <taxon>Bacteria</taxon>
        <taxon>Candidatus Daviesiibacteriota</taxon>
    </lineage>
</organism>
<reference evidence="2 3" key="1">
    <citation type="journal article" date="2015" name="Nature">
        <title>rRNA introns, odd ribosomes, and small enigmatic genomes across a large radiation of phyla.</title>
        <authorList>
            <person name="Brown C.T."/>
            <person name="Hug L.A."/>
            <person name="Thomas B.C."/>
            <person name="Sharon I."/>
            <person name="Castelle C.J."/>
            <person name="Singh A."/>
            <person name="Wilkins M.J."/>
            <person name="Williams K.H."/>
            <person name="Banfield J.F."/>
        </authorList>
    </citation>
    <scope>NUCLEOTIDE SEQUENCE [LARGE SCALE GENOMIC DNA]</scope>
</reference>
<dbReference type="InterPro" id="IPR050245">
    <property type="entry name" value="PrsA_foldase"/>
</dbReference>
<dbReference type="Gene3D" id="1.10.4030.10">
    <property type="entry name" value="Porin chaperone SurA, peptide-binding domain"/>
    <property type="match status" value="1"/>
</dbReference>
<feature type="region of interest" description="Disordered" evidence="1">
    <location>
        <begin position="1"/>
        <end position="39"/>
    </location>
</feature>